<evidence type="ECO:0000313" key="10">
    <source>
        <dbReference type="EMBL" id="PLX62100.1"/>
    </source>
</evidence>
<dbReference type="PANTHER" id="PTHR30176">
    <property type="entry name" value="FERREDOXIN-TYPE PROTEIN NAPH"/>
    <property type="match status" value="1"/>
</dbReference>
<dbReference type="InterPro" id="IPR017896">
    <property type="entry name" value="4Fe4S_Fe-S-bd"/>
</dbReference>
<keyword evidence="8" id="KW-0812">Transmembrane</keyword>
<keyword evidence="2" id="KW-0004">4Fe-4S</keyword>
<keyword evidence="5" id="KW-0408">Iron</keyword>
<accession>A0A2N6CXS4</accession>
<evidence type="ECO:0000256" key="7">
    <source>
        <dbReference type="SAM" id="MobiDB-lite"/>
    </source>
</evidence>
<evidence type="ECO:0000256" key="6">
    <source>
        <dbReference type="ARBA" id="ARBA00023014"/>
    </source>
</evidence>
<dbReference type="GO" id="GO:0051539">
    <property type="term" value="F:4 iron, 4 sulfur cluster binding"/>
    <property type="evidence" value="ECO:0007669"/>
    <property type="project" value="UniProtKB-KW"/>
</dbReference>
<keyword evidence="8" id="KW-1133">Transmembrane helix</keyword>
<comment type="caution">
    <text evidence="10">The sequence shown here is derived from an EMBL/GenBank/DDBJ whole genome shotgun (WGS) entry which is preliminary data.</text>
</comment>
<dbReference type="STRING" id="1111735.GCA_000428045_04117"/>
<evidence type="ECO:0000256" key="2">
    <source>
        <dbReference type="ARBA" id="ARBA00022485"/>
    </source>
</evidence>
<feature type="transmembrane region" description="Helical" evidence="8">
    <location>
        <begin position="71"/>
        <end position="91"/>
    </location>
</feature>
<evidence type="ECO:0000313" key="11">
    <source>
        <dbReference type="Proteomes" id="UP000235015"/>
    </source>
</evidence>
<feature type="domain" description="4Fe-4S ferredoxin-type" evidence="9">
    <location>
        <begin position="76"/>
        <end position="122"/>
    </location>
</feature>
<evidence type="ECO:0000256" key="8">
    <source>
        <dbReference type="SAM" id="Phobius"/>
    </source>
</evidence>
<feature type="transmembrane region" description="Helical" evidence="8">
    <location>
        <begin position="15"/>
        <end position="36"/>
    </location>
</feature>
<feature type="compositionally biased region" description="Polar residues" evidence="7">
    <location>
        <begin position="330"/>
        <end position="339"/>
    </location>
</feature>
<feature type="transmembrane region" description="Helical" evidence="8">
    <location>
        <begin position="146"/>
        <end position="170"/>
    </location>
</feature>
<reference evidence="10 11" key="1">
    <citation type="submission" date="2017-11" db="EMBL/GenBank/DDBJ databases">
        <title>Genome-resolved metagenomics identifies genetic mobility, metabolic interactions, and unexpected diversity in perchlorate-reducing communities.</title>
        <authorList>
            <person name="Barnum T.P."/>
            <person name="Figueroa I.A."/>
            <person name="Carlstrom C.I."/>
            <person name="Lucas L.N."/>
            <person name="Engelbrektson A.L."/>
            <person name="Coates J.D."/>
        </authorList>
    </citation>
    <scope>NUCLEOTIDE SEQUENCE [LARGE SCALE GENOMIC DNA]</scope>
    <source>
        <strain evidence="10">BM301</strain>
    </source>
</reference>
<protein>
    <submittedName>
        <fullName evidence="10">4Fe-4S binding protein</fullName>
    </submittedName>
</protein>
<dbReference type="EMBL" id="PKUN01000009">
    <property type="protein sequence ID" value="PLX62100.1"/>
    <property type="molecule type" value="Genomic_DNA"/>
</dbReference>
<dbReference type="PANTHER" id="PTHR30176:SF3">
    <property type="entry name" value="FERREDOXIN-TYPE PROTEIN NAPH"/>
    <property type="match status" value="1"/>
</dbReference>
<feature type="region of interest" description="Disordered" evidence="7">
    <location>
        <begin position="308"/>
        <end position="339"/>
    </location>
</feature>
<proteinExistence type="predicted"/>
<keyword evidence="3" id="KW-0479">Metal-binding</keyword>
<sequence>MDLVKSATKQQKNRFWFQAGFFTLFVLAPPLDLFRFDLTQNHFFFLGQHWTLGLDAFIAGEIGPGQAAFNLIFRGFLPIAMVGGGLIWAAWRFGRLYCGWLCPHFSVVETINKLMYRASGKPSIWEKNPLPELQPNGSVQKPDRRFWPVTVLAALFFAFLWALSLLTYLLPPFEIYHNLLTASLTPNQMRFLGIGTLLLFIEFMFARHLFCRFGCAVGLFQSLAWMANDKGMVVGFDRKRANLCSDCNNACDNACPMRLKPRSIKRKMFTCTECAQCISACNQVQAQQTRPGLLKWVADLEALPVVTGREASGKKASPPTSIPDKPQHQADITTGFQEQ</sequence>
<dbReference type="GO" id="GO:0046872">
    <property type="term" value="F:metal ion binding"/>
    <property type="evidence" value="ECO:0007669"/>
    <property type="project" value="UniProtKB-KW"/>
</dbReference>
<dbReference type="SUPFAM" id="SSF54862">
    <property type="entry name" value="4Fe-4S ferredoxins"/>
    <property type="match status" value="1"/>
</dbReference>
<evidence type="ECO:0000259" key="9">
    <source>
        <dbReference type="Pfam" id="PF12801"/>
    </source>
</evidence>
<organism evidence="10 11">
    <name type="scientific">Sedimenticola selenatireducens</name>
    <dbReference type="NCBI Taxonomy" id="191960"/>
    <lineage>
        <taxon>Bacteria</taxon>
        <taxon>Pseudomonadati</taxon>
        <taxon>Pseudomonadota</taxon>
        <taxon>Gammaproteobacteria</taxon>
        <taxon>Chromatiales</taxon>
        <taxon>Sedimenticolaceae</taxon>
        <taxon>Sedimenticola</taxon>
    </lineage>
</organism>
<feature type="transmembrane region" description="Helical" evidence="8">
    <location>
        <begin position="191"/>
        <end position="210"/>
    </location>
</feature>
<evidence type="ECO:0000256" key="1">
    <source>
        <dbReference type="ARBA" id="ARBA00022448"/>
    </source>
</evidence>
<dbReference type="Proteomes" id="UP000235015">
    <property type="component" value="Unassembled WGS sequence"/>
</dbReference>
<dbReference type="Pfam" id="PF12801">
    <property type="entry name" value="Fer4_5"/>
    <property type="match status" value="1"/>
</dbReference>
<keyword evidence="4" id="KW-0249">Electron transport</keyword>
<dbReference type="AlphaFoldDB" id="A0A2N6CXS4"/>
<evidence type="ECO:0000256" key="3">
    <source>
        <dbReference type="ARBA" id="ARBA00022723"/>
    </source>
</evidence>
<keyword evidence="1" id="KW-0813">Transport</keyword>
<dbReference type="InterPro" id="IPR051684">
    <property type="entry name" value="Electron_Trans/Redox"/>
</dbReference>
<evidence type="ECO:0000256" key="4">
    <source>
        <dbReference type="ARBA" id="ARBA00022982"/>
    </source>
</evidence>
<keyword evidence="6" id="KW-0411">Iron-sulfur</keyword>
<keyword evidence="8" id="KW-0472">Membrane</keyword>
<gene>
    <name evidence="10" type="ORF">C0630_08875</name>
</gene>
<name>A0A2N6CXS4_9GAMM</name>
<dbReference type="GO" id="GO:0005886">
    <property type="term" value="C:plasma membrane"/>
    <property type="evidence" value="ECO:0007669"/>
    <property type="project" value="TreeGrafter"/>
</dbReference>
<evidence type="ECO:0000256" key="5">
    <source>
        <dbReference type="ARBA" id="ARBA00023004"/>
    </source>
</evidence>
<dbReference type="RefSeq" id="WP_273438912.1">
    <property type="nucleotide sequence ID" value="NZ_PKUN01000009.1"/>
</dbReference>